<protein>
    <submittedName>
        <fullName evidence="3">Uncharacterized protein</fullName>
    </submittedName>
</protein>
<evidence type="ECO:0000256" key="1">
    <source>
        <dbReference type="SAM" id="MobiDB-lite"/>
    </source>
</evidence>
<keyword evidence="2" id="KW-0812">Transmembrane</keyword>
<dbReference type="AlphaFoldDB" id="A0A8J8B3N3"/>
<feature type="compositionally biased region" description="Acidic residues" evidence="1">
    <location>
        <begin position="275"/>
        <end position="299"/>
    </location>
</feature>
<dbReference type="Proteomes" id="UP000730161">
    <property type="component" value="Unassembled WGS sequence"/>
</dbReference>
<feature type="transmembrane region" description="Helical" evidence="2">
    <location>
        <begin position="7"/>
        <end position="24"/>
    </location>
</feature>
<organism evidence="3 4">
    <name type="scientific">Methanocalculus chunghsingensis</name>
    <dbReference type="NCBI Taxonomy" id="156457"/>
    <lineage>
        <taxon>Archaea</taxon>
        <taxon>Methanobacteriati</taxon>
        <taxon>Methanobacteriota</taxon>
        <taxon>Stenosarchaea group</taxon>
        <taxon>Methanomicrobia</taxon>
        <taxon>Methanomicrobiales</taxon>
        <taxon>Methanocalculaceae</taxon>
        <taxon>Methanocalculus</taxon>
    </lineage>
</organism>
<feature type="compositionally biased region" description="Acidic residues" evidence="1">
    <location>
        <begin position="307"/>
        <end position="320"/>
    </location>
</feature>
<feature type="transmembrane region" description="Helical" evidence="2">
    <location>
        <begin position="30"/>
        <end position="51"/>
    </location>
</feature>
<feature type="region of interest" description="Disordered" evidence="1">
    <location>
        <begin position="275"/>
        <end position="326"/>
    </location>
</feature>
<sequence>MRDSVRRIILFLGTVSIGTFFIFVQLPVIYILLVTFVLGVFLLFLTGALTFSDLRLRRAEAEEKVDEPEVPAGPGWREKFEEKMPSFYRGFQKIEAALAPLGRAAGGVKARFRRSKKEEAPVAAAPTTEKKRLFGGLRDRLARIRAGRQGNSPQTPENPGSDGRTTRSSPRDEAMAAAGAIAASGVTQGSGGSTDDVFGDISLDGLEDDVFAELDGEMGMDGPLLDPDGGEEISVDLDAESGSFMDDAAAILAQEGGLDDEAFDADELSSGMDLDTLELDEDLDALEIDEIDDIDDEPETSSVTTPDSDEEEEEDAEEEQPSTVVAANEGYQFTPDQEQKVPDFGALGGGSDMDILSALKGDVKTIKKELDLSLVRDLRNVDVRADELEDELEMVFKKLGGRREEESAQESER</sequence>
<keyword evidence="2" id="KW-0472">Membrane</keyword>
<feature type="compositionally biased region" description="Polar residues" evidence="1">
    <location>
        <begin position="149"/>
        <end position="158"/>
    </location>
</feature>
<proteinExistence type="predicted"/>
<accession>A0A8J8B3N3</accession>
<feature type="region of interest" description="Disordered" evidence="1">
    <location>
        <begin position="144"/>
        <end position="176"/>
    </location>
</feature>
<reference evidence="3" key="1">
    <citation type="submission" date="2014-12" db="EMBL/GenBank/DDBJ databases">
        <authorList>
            <person name="Huang H.-H."/>
            <person name="Chen S.-C."/>
            <person name="Lai M.-C."/>
        </authorList>
    </citation>
    <scope>NUCLEOTIDE SEQUENCE</scope>
    <source>
        <strain evidence="3">K1F9705b</strain>
    </source>
</reference>
<name>A0A8J8B3N3_9EURY</name>
<comment type="caution">
    <text evidence="3">The sequence shown here is derived from an EMBL/GenBank/DDBJ whole genome shotgun (WGS) entry which is preliminary data.</text>
</comment>
<keyword evidence="2" id="KW-1133">Transmembrane helix</keyword>
<gene>
    <name evidence="3" type="ORF">RJ53_02320</name>
</gene>
<keyword evidence="4" id="KW-1185">Reference proteome</keyword>
<evidence type="ECO:0000313" key="3">
    <source>
        <dbReference type="EMBL" id="MBR1368395.1"/>
    </source>
</evidence>
<dbReference type="EMBL" id="JWHL01000002">
    <property type="protein sequence ID" value="MBR1368395.1"/>
    <property type="molecule type" value="Genomic_DNA"/>
</dbReference>
<evidence type="ECO:0000256" key="2">
    <source>
        <dbReference type="SAM" id="Phobius"/>
    </source>
</evidence>
<dbReference type="RefSeq" id="WP_211530005.1">
    <property type="nucleotide sequence ID" value="NZ_JWHL01000002.1"/>
</dbReference>
<evidence type="ECO:0000313" key="4">
    <source>
        <dbReference type="Proteomes" id="UP000730161"/>
    </source>
</evidence>